<evidence type="ECO:0000256" key="2">
    <source>
        <dbReference type="SAM" id="Phobius"/>
    </source>
</evidence>
<dbReference type="Proteomes" id="UP000283509">
    <property type="component" value="Unassembled WGS sequence"/>
</dbReference>
<evidence type="ECO:0000313" key="4">
    <source>
        <dbReference type="Proteomes" id="UP000283509"/>
    </source>
</evidence>
<feature type="compositionally biased region" description="Low complexity" evidence="1">
    <location>
        <begin position="143"/>
        <end position="159"/>
    </location>
</feature>
<dbReference type="AlphaFoldDB" id="A0A423UBE2"/>
<organism evidence="3 4">
    <name type="scientific">Penaeus vannamei</name>
    <name type="common">Whiteleg shrimp</name>
    <name type="synonym">Litopenaeus vannamei</name>
    <dbReference type="NCBI Taxonomy" id="6689"/>
    <lineage>
        <taxon>Eukaryota</taxon>
        <taxon>Metazoa</taxon>
        <taxon>Ecdysozoa</taxon>
        <taxon>Arthropoda</taxon>
        <taxon>Crustacea</taxon>
        <taxon>Multicrustacea</taxon>
        <taxon>Malacostraca</taxon>
        <taxon>Eumalacostraca</taxon>
        <taxon>Eucarida</taxon>
        <taxon>Decapoda</taxon>
        <taxon>Dendrobranchiata</taxon>
        <taxon>Penaeoidea</taxon>
        <taxon>Penaeidae</taxon>
        <taxon>Penaeus</taxon>
    </lineage>
</organism>
<feature type="region of interest" description="Disordered" evidence="1">
    <location>
        <begin position="143"/>
        <end position="162"/>
    </location>
</feature>
<sequence length="512" mass="57387">MLLANTHTCVRACAVYAQLFPHSERSYTNARTSHNNSASEQEPIIDTEASSSCPSVIQSATRVKPVARSENINKSPFLPAKLFFLSIIHPFQQSQPCHSHPATAPLCMHRSSPFFSFSSSKFLHFSSSVVCRCLPLIASRSSPPFTTSTSTTNLSTPGTDGALESTRTWRSIEITNNKRNDRLRQGNIGQITRCLILLWRFLFLILYIRSGKEMDEQKIRVRLAAASPFCLHSSSSPLLLSFTFLSYFLTIRPRPRLSSIPYFHSFLFPFPSYPFPIHIFSVARPLLSFPSLLFAHSLSPFRYLPSLSTSTLFSQSFTLSIHFFLNLLSLLPAPSFRPLYHSSSLSPTQCRSPAPSLFSPFFLSLWYTSIFPPFPSTIRPHPLAPLPFLSLAPLPHSSPALSCIPPPSYCPFPPFNPHPRLSPPPSPIQPHPRLSPSFPHSPALKTFPMTFPTPSVLRLLRSDRLIDTRTMHCSRPPVCVRWGRPRCLRPPHFTAAHSHTAPSDRLLFFGGP</sequence>
<accession>A0A423UBE2</accession>
<proteinExistence type="predicted"/>
<reference evidence="3 4" key="1">
    <citation type="submission" date="2018-04" db="EMBL/GenBank/DDBJ databases">
        <authorList>
            <person name="Zhang X."/>
            <person name="Yuan J."/>
            <person name="Li F."/>
            <person name="Xiang J."/>
        </authorList>
    </citation>
    <scope>NUCLEOTIDE SEQUENCE [LARGE SCALE GENOMIC DNA]</scope>
    <source>
        <tissue evidence="3">Muscle</tissue>
    </source>
</reference>
<reference evidence="3 4" key="2">
    <citation type="submission" date="2019-01" db="EMBL/GenBank/DDBJ databases">
        <title>The decoding of complex shrimp genome reveals the adaptation for benthos swimmer, frequently molting mechanism and breeding impact on genome.</title>
        <authorList>
            <person name="Sun Y."/>
            <person name="Gao Y."/>
            <person name="Yu Y."/>
        </authorList>
    </citation>
    <scope>NUCLEOTIDE SEQUENCE [LARGE SCALE GENOMIC DNA]</scope>
    <source>
        <tissue evidence="3">Muscle</tissue>
    </source>
</reference>
<feature type="transmembrane region" description="Helical" evidence="2">
    <location>
        <begin position="188"/>
        <end position="208"/>
    </location>
</feature>
<comment type="caution">
    <text evidence="3">The sequence shown here is derived from an EMBL/GenBank/DDBJ whole genome shotgun (WGS) entry which is preliminary data.</text>
</comment>
<feature type="transmembrane region" description="Helical" evidence="2">
    <location>
        <begin position="229"/>
        <end position="249"/>
    </location>
</feature>
<protein>
    <submittedName>
        <fullName evidence="3">Uncharacterized protein</fullName>
    </submittedName>
</protein>
<keyword evidence="2" id="KW-0812">Transmembrane</keyword>
<keyword evidence="2" id="KW-0472">Membrane</keyword>
<dbReference type="EMBL" id="QCYY01000062">
    <property type="protein sequence ID" value="ROT86007.1"/>
    <property type="molecule type" value="Genomic_DNA"/>
</dbReference>
<evidence type="ECO:0000313" key="3">
    <source>
        <dbReference type="EMBL" id="ROT86007.1"/>
    </source>
</evidence>
<keyword evidence="4" id="KW-1185">Reference proteome</keyword>
<evidence type="ECO:0000256" key="1">
    <source>
        <dbReference type="SAM" id="MobiDB-lite"/>
    </source>
</evidence>
<gene>
    <name evidence="3" type="ORF">C7M84_022877</name>
</gene>
<keyword evidence="2" id="KW-1133">Transmembrane helix</keyword>
<name>A0A423UBE2_PENVA</name>